<evidence type="ECO:0000256" key="5">
    <source>
        <dbReference type="ARBA" id="ARBA00023004"/>
    </source>
</evidence>
<evidence type="ECO:0000256" key="7">
    <source>
        <dbReference type="HAMAP-Rule" id="MF_01207"/>
    </source>
</evidence>
<dbReference type="GO" id="GO:0046872">
    <property type="term" value="F:metal ion binding"/>
    <property type="evidence" value="ECO:0007669"/>
    <property type="project" value="UniProtKB-KW"/>
</dbReference>
<dbReference type="RefSeq" id="WP_201155631.1">
    <property type="nucleotide sequence ID" value="NZ_NHSD01000099.1"/>
</dbReference>
<dbReference type="PANTHER" id="PTHR36964:SF1">
    <property type="entry name" value="PROTEIN-METHIONINE-SULFOXIDE REDUCTASE HEME-BINDING SUBUNIT MSRQ"/>
    <property type="match status" value="1"/>
</dbReference>
<comment type="subunit">
    <text evidence="7">Heterodimer of a catalytic subunit (MsrP) and a heme-binding subunit (MsrQ).</text>
</comment>
<organism evidence="9 10">
    <name type="scientific">Rhodobaculum claviforme</name>
    <dbReference type="NCBI Taxonomy" id="1549854"/>
    <lineage>
        <taxon>Bacteria</taxon>
        <taxon>Pseudomonadati</taxon>
        <taxon>Pseudomonadota</taxon>
        <taxon>Alphaproteobacteria</taxon>
        <taxon>Rhodobacterales</taxon>
        <taxon>Paracoccaceae</taxon>
        <taxon>Rhodobaculum</taxon>
    </lineage>
</organism>
<feature type="transmembrane region" description="Helical" evidence="7">
    <location>
        <begin position="57"/>
        <end position="74"/>
    </location>
</feature>
<dbReference type="InterPro" id="IPR013130">
    <property type="entry name" value="Fe3_Rdtase_TM_dom"/>
</dbReference>
<keyword evidence="10" id="KW-1185">Reference proteome</keyword>
<dbReference type="InterPro" id="IPR022837">
    <property type="entry name" value="MsrQ-like"/>
</dbReference>
<keyword evidence="5 7" id="KW-0408">Iron</keyword>
<keyword evidence="7" id="KW-0479">Metal-binding</keyword>
<dbReference type="NCBIfam" id="NF003833">
    <property type="entry name" value="PRK05419.1-5"/>
    <property type="match status" value="1"/>
</dbReference>
<keyword evidence="7" id="KW-0249">Electron transport</keyword>
<comment type="cofactor">
    <cofactor evidence="7">
        <name>FMN</name>
        <dbReference type="ChEBI" id="CHEBI:58210"/>
    </cofactor>
    <text evidence="7">Binds 1 FMN per subunit.</text>
</comment>
<feature type="transmembrane region" description="Helical" evidence="7">
    <location>
        <begin position="86"/>
        <end position="104"/>
    </location>
</feature>
<keyword evidence="3 7" id="KW-0812">Transmembrane</keyword>
<evidence type="ECO:0000256" key="2">
    <source>
        <dbReference type="ARBA" id="ARBA00022448"/>
    </source>
</evidence>
<sequence length="217" mass="23844">MAAGGLVQALNAGLRRVPVAPLYILGVLPALWLFWQALTGGLGPDPVRALEHRYGEIALQLLIAGLVVTPLRRFTGVSLLRFRRALGLLAFAYAVFHVSVWLVLDVQLDMAAAWVDVFERPHITVGAVAVALLVPLALTSTDAALRRLGPQAWRRLHMLVYPAVLGGAIHWMMLAKTWEVGAATHLAVILVLLALRLPWRRKPRSLRDRSLRADGSR</sequence>
<dbReference type="EMBL" id="NHSD01000099">
    <property type="protein sequence ID" value="MBK5926107.1"/>
    <property type="molecule type" value="Genomic_DNA"/>
</dbReference>
<accession>A0A934THM6</accession>
<evidence type="ECO:0000259" key="8">
    <source>
        <dbReference type="Pfam" id="PF01794"/>
    </source>
</evidence>
<dbReference type="GO" id="GO:0030091">
    <property type="term" value="P:protein repair"/>
    <property type="evidence" value="ECO:0007669"/>
    <property type="project" value="UniProtKB-UniRule"/>
</dbReference>
<dbReference type="HAMAP" id="MF_01207">
    <property type="entry name" value="MsrQ"/>
    <property type="match status" value="1"/>
</dbReference>
<dbReference type="PANTHER" id="PTHR36964">
    <property type="entry name" value="PROTEIN-METHIONINE-SULFOXIDE REDUCTASE HEME-BINDING SUBUNIT MSRQ"/>
    <property type="match status" value="1"/>
</dbReference>
<keyword evidence="2 7" id="KW-0813">Transport</keyword>
<proteinExistence type="inferred from homology"/>
<keyword evidence="4 7" id="KW-1133">Transmembrane helix</keyword>
<evidence type="ECO:0000256" key="6">
    <source>
        <dbReference type="ARBA" id="ARBA00023136"/>
    </source>
</evidence>
<feature type="domain" description="Ferric oxidoreductase" evidence="8">
    <location>
        <begin position="59"/>
        <end position="167"/>
    </location>
</feature>
<dbReference type="GO" id="GO:0020037">
    <property type="term" value="F:heme binding"/>
    <property type="evidence" value="ECO:0007669"/>
    <property type="project" value="UniProtKB-UniRule"/>
</dbReference>
<name>A0A934THM6_9RHOB</name>
<feature type="transmembrane region" description="Helical" evidence="7">
    <location>
        <begin position="156"/>
        <end position="174"/>
    </location>
</feature>
<evidence type="ECO:0000256" key="3">
    <source>
        <dbReference type="ARBA" id="ARBA00022692"/>
    </source>
</evidence>
<dbReference type="Pfam" id="PF01794">
    <property type="entry name" value="Ferric_reduct"/>
    <property type="match status" value="1"/>
</dbReference>
<dbReference type="AlphaFoldDB" id="A0A934THM6"/>
<evidence type="ECO:0000313" key="10">
    <source>
        <dbReference type="Proteomes" id="UP000706333"/>
    </source>
</evidence>
<keyword evidence="7" id="KW-0285">Flavoprotein</keyword>
<comment type="similarity">
    <text evidence="7">Belongs to the MsrQ family.</text>
</comment>
<protein>
    <recommendedName>
        <fullName evidence="7">Protein-methionine-sulfoxide reductase heme-binding subunit MsrQ</fullName>
    </recommendedName>
    <alternativeName>
        <fullName evidence="7">Flavocytochrome MsrQ</fullName>
    </alternativeName>
</protein>
<dbReference type="Proteomes" id="UP000706333">
    <property type="component" value="Unassembled WGS sequence"/>
</dbReference>
<feature type="transmembrane region" description="Helical" evidence="7">
    <location>
        <begin position="20"/>
        <end position="37"/>
    </location>
</feature>
<keyword evidence="7" id="KW-0288">FMN</keyword>
<feature type="transmembrane region" description="Helical" evidence="7">
    <location>
        <begin position="180"/>
        <end position="199"/>
    </location>
</feature>
<keyword evidence="6 7" id="KW-0472">Membrane</keyword>
<reference evidence="9" key="2">
    <citation type="journal article" date="2020" name="Microorganisms">
        <title>Osmotic Adaptation and Compatible Solute Biosynthesis of Phototrophic Bacteria as Revealed from Genome Analyses.</title>
        <authorList>
            <person name="Imhoff J.F."/>
            <person name="Rahn T."/>
            <person name="Kunzel S."/>
            <person name="Keller A."/>
            <person name="Neulinger S.C."/>
        </authorList>
    </citation>
    <scope>NUCLEOTIDE SEQUENCE</scope>
    <source>
        <strain evidence="9">LMG 28126</strain>
    </source>
</reference>
<comment type="function">
    <text evidence="7">Part of the MsrPQ system that repairs oxidized periplasmic proteins containing methionine sulfoxide residues (Met-O), using respiratory chain electrons. Thus protects these proteins from oxidative-stress damage caused by reactive species of oxygen and chlorine generated by the host defense mechanisms. MsrPQ is essential for the maintenance of envelope integrity under bleach stress, rescuing a wide series of structurally unrelated periplasmic proteins from methionine oxidation. MsrQ provides electrons for reduction to the reductase catalytic subunit MsrP, using the quinone pool of the respiratory chain.</text>
</comment>
<keyword evidence="7" id="KW-0349">Heme</keyword>
<comment type="caution">
    <text evidence="9">The sequence shown here is derived from an EMBL/GenBank/DDBJ whole genome shotgun (WGS) entry which is preliminary data.</text>
</comment>
<feature type="transmembrane region" description="Helical" evidence="7">
    <location>
        <begin position="124"/>
        <end position="144"/>
    </location>
</feature>
<keyword evidence="7" id="KW-1003">Cell membrane</keyword>
<dbReference type="GO" id="GO:0010181">
    <property type="term" value="F:FMN binding"/>
    <property type="evidence" value="ECO:0007669"/>
    <property type="project" value="UniProtKB-UniRule"/>
</dbReference>
<comment type="cofactor">
    <cofactor evidence="7">
        <name>heme b</name>
        <dbReference type="ChEBI" id="CHEBI:60344"/>
    </cofactor>
    <text evidence="7">Binds 1 heme b (iron(II)-protoporphyrin IX) group per subunit.</text>
</comment>
<evidence type="ECO:0000313" key="9">
    <source>
        <dbReference type="EMBL" id="MBK5926107.1"/>
    </source>
</evidence>
<dbReference type="GO" id="GO:0016679">
    <property type="term" value="F:oxidoreductase activity, acting on diphenols and related substances as donors"/>
    <property type="evidence" value="ECO:0007669"/>
    <property type="project" value="TreeGrafter"/>
</dbReference>
<evidence type="ECO:0000256" key="1">
    <source>
        <dbReference type="ARBA" id="ARBA00004141"/>
    </source>
</evidence>
<gene>
    <name evidence="7" type="primary">msrQ</name>
    <name evidence="9" type="ORF">CCR87_01840</name>
</gene>
<reference evidence="9" key="1">
    <citation type="submission" date="2017-05" db="EMBL/GenBank/DDBJ databases">
        <authorList>
            <person name="Imhoff J.F."/>
            <person name="Rahn T."/>
            <person name="Kuenzel S."/>
            <person name="Neulinger S.C."/>
        </authorList>
    </citation>
    <scope>NUCLEOTIDE SEQUENCE</scope>
    <source>
        <strain evidence="9">LMG 28126</strain>
    </source>
</reference>
<comment type="subcellular location">
    <subcellularLocation>
        <location evidence="7">Cell membrane</location>
        <topology evidence="7">Multi-pass membrane protein</topology>
    </subcellularLocation>
    <subcellularLocation>
        <location evidence="1">Membrane</location>
        <topology evidence="1">Multi-pass membrane protein</topology>
    </subcellularLocation>
</comment>
<dbReference type="GO" id="GO:0009055">
    <property type="term" value="F:electron transfer activity"/>
    <property type="evidence" value="ECO:0007669"/>
    <property type="project" value="UniProtKB-UniRule"/>
</dbReference>
<dbReference type="GO" id="GO:0005886">
    <property type="term" value="C:plasma membrane"/>
    <property type="evidence" value="ECO:0007669"/>
    <property type="project" value="UniProtKB-SubCell"/>
</dbReference>
<evidence type="ECO:0000256" key="4">
    <source>
        <dbReference type="ARBA" id="ARBA00022989"/>
    </source>
</evidence>